<accession>A0ABV6AQE0</accession>
<dbReference type="SUPFAM" id="SSF51735">
    <property type="entry name" value="NAD(P)-binding Rossmann-fold domains"/>
    <property type="match status" value="1"/>
</dbReference>
<gene>
    <name evidence="2" type="ORF">ACFFP0_28660</name>
</gene>
<dbReference type="Proteomes" id="UP001589692">
    <property type="component" value="Unassembled WGS sequence"/>
</dbReference>
<dbReference type="Pfam" id="PF01370">
    <property type="entry name" value="Epimerase"/>
    <property type="match status" value="1"/>
</dbReference>
<dbReference type="EMBL" id="JBHMAA010000038">
    <property type="protein sequence ID" value="MFB9952836.1"/>
    <property type="molecule type" value="Genomic_DNA"/>
</dbReference>
<evidence type="ECO:0000259" key="1">
    <source>
        <dbReference type="Pfam" id="PF01370"/>
    </source>
</evidence>
<dbReference type="InterPro" id="IPR050177">
    <property type="entry name" value="Lipid_A_modif_metabolic_enz"/>
</dbReference>
<dbReference type="CDD" id="cd08946">
    <property type="entry name" value="SDR_e"/>
    <property type="match status" value="1"/>
</dbReference>
<dbReference type="PANTHER" id="PTHR43245">
    <property type="entry name" value="BIFUNCTIONAL POLYMYXIN RESISTANCE PROTEIN ARNA"/>
    <property type="match status" value="1"/>
</dbReference>
<reference evidence="2 3" key="1">
    <citation type="submission" date="2024-09" db="EMBL/GenBank/DDBJ databases">
        <authorList>
            <person name="Sun Q."/>
            <person name="Mori K."/>
        </authorList>
    </citation>
    <scope>NUCLEOTIDE SEQUENCE [LARGE SCALE GENOMIC DNA]</scope>
    <source>
        <strain evidence="2 3">TBRC 4938</strain>
    </source>
</reference>
<proteinExistence type="predicted"/>
<evidence type="ECO:0000313" key="2">
    <source>
        <dbReference type="EMBL" id="MFB9952836.1"/>
    </source>
</evidence>
<dbReference type="InterPro" id="IPR001509">
    <property type="entry name" value="Epimerase_deHydtase"/>
</dbReference>
<dbReference type="InterPro" id="IPR036291">
    <property type="entry name" value="NAD(P)-bd_dom_sf"/>
</dbReference>
<organism evidence="2 3">
    <name type="scientific">Rhizobium puerariae</name>
    <dbReference type="NCBI Taxonomy" id="1585791"/>
    <lineage>
        <taxon>Bacteria</taxon>
        <taxon>Pseudomonadati</taxon>
        <taxon>Pseudomonadota</taxon>
        <taxon>Alphaproteobacteria</taxon>
        <taxon>Hyphomicrobiales</taxon>
        <taxon>Rhizobiaceae</taxon>
        <taxon>Rhizobium/Agrobacterium group</taxon>
        <taxon>Rhizobium</taxon>
    </lineage>
</organism>
<evidence type="ECO:0000313" key="3">
    <source>
        <dbReference type="Proteomes" id="UP001589692"/>
    </source>
</evidence>
<dbReference type="RefSeq" id="WP_377265634.1">
    <property type="nucleotide sequence ID" value="NZ_JBHMAA010000038.1"/>
</dbReference>
<name>A0ABV6AQE0_9HYPH</name>
<comment type="caution">
    <text evidence="2">The sequence shown here is derived from an EMBL/GenBank/DDBJ whole genome shotgun (WGS) entry which is preliminary data.</text>
</comment>
<dbReference type="Gene3D" id="3.40.50.720">
    <property type="entry name" value="NAD(P)-binding Rossmann-like Domain"/>
    <property type="match status" value="1"/>
</dbReference>
<sequence length="295" mass="31611">MKVLVSGGTGLVGRYVVEGLLAAGYQVIVGGRTPPAPGFFTRPVRFVPLSLDPGLDQIEAFDDAYFFVHAAFDHLPGKYRGGEGDDPARFRRLNLDGTVRLFEAARRAGTRRAVFLSSRAVYDGLPVGTALTEELVPEPDSLYGQVKLDGERALAALSGPGLATASLRLTGVYGNLRPNKWDGLFEDCLAGRPLPSRAGSEVHGRDVALAVRLMLETEAGRIDGQVFNVSDIVTDTREILGFLPHCPAELPQGADRASVNVMSTRRIEALGWRSGGLVLLRQTVRDLAGSLDTAA</sequence>
<keyword evidence="3" id="KW-1185">Reference proteome</keyword>
<protein>
    <submittedName>
        <fullName evidence="2">NAD-dependent epimerase/dehydratase family protein</fullName>
    </submittedName>
</protein>
<feature type="domain" description="NAD-dependent epimerase/dehydratase" evidence="1">
    <location>
        <begin position="3"/>
        <end position="229"/>
    </location>
</feature>